<organism evidence="1">
    <name type="scientific">marine sediment metagenome</name>
    <dbReference type="NCBI Taxonomy" id="412755"/>
    <lineage>
        <taxon>unclassified sequences</taxon>
        <taxon>metagenomes</taxon>
        <taxon>ecological metagenomes</taxon>
    </lineage>
</organism>
<reference evidence="1" key="1">
    <citation type="journal article" date="2015" name="Nature">
        <title>Complex archaea that bridge the gap between prokaryotes and eukaryotes.</title>
        <authorList>
            <person name="Spang A."/>
            <person name="Saw J.H."/>
            <person name="Jorgensen S.L."/>
            <person name="Zaremba-Niedzwiedzka K."/>
            <person name="Martijn J."/>
            <person name="Lind A.E."/>
            <person name="van Eijk R."/>
            <person name="Schleper C."/>
            <person name="Guy L."/>
            <person name="Ettema T.J."/>
        </authorList>
    </citation>
    <scope>NUCLEOTIDE SEQUENCE</scope>
</reference>
<evidence type="ECO:0000313" key="1">
    <source>
        <dbReference type="EMBL" id="KKN05288.1"/>
    </source>
</evidence>
<comment type="caution">
    <text evidence="1">The sequence shown here is derived from an EMBL/GenBank/DDBJ whole genome shotgun (WGS) entry which is preliminary data.</text>
</comment>
<accession>A0A0F9QJ30</accession>
<dbReference type="AlphaFoldDB" id="A0A0F9QJ30"/>
<proteinExistence type="predicted"/>
<dbReference type="EMBL" id="LAZR01004822">
    <property type="protein sequence ID" value="KKN05288.1"/>
    <property type="molecule type" value="Genomic_DNA"/>
</dbReference>
<name>A0A0F9QJ30_9ZZZZ</name>
<protein>
    <submittedName>
        <fullName evidence="1">Uncharacterized protein</fullName>
    </submittedName>
</protein>
<sequence>MDHPGQKRSLGPALSPKVRRRYEQMMVEDMGPWTEFLRSDSMPLLQVWYNVHVGQAVEVPDGSPEYMKAHAAAVSRKRIDAVGRTANEIWIIEVKPYATMYAIGQVIVYEVLFRREFEMNMPSRKVIVAASSDPDILEAAAKYEVKLVNVGGVDF</sequence>
<gene>
    <name evidence="1" type="ORF">LCGC14_1088790</name>
</gene>